<sequence>MTWKLSCRRAVPGTSTASILHREWLSRATMPGPIFWWST</sequence>
<dbReference type="AlphaFoldDB" id="A0A4Q0SZF6"/>
<name>A0A4Q0SZF6_9BACT</name>
<organism evidence="1 2">
    <name type="scientific">Granulicella sibirica</name>
    <dbReference type="NCBI Taxonomy" id="2479048"/>
    <lineage>
        <taxon>Bacteria</taxon>
        <taxon>Pseudomonadati</taxon>
        <taxon>Acidobacteriota</taxon>
        <taxon>Terriglobia</taxon>
        <taxon>Terriglobales</taxon>
        <taxon>Acidobacteriaceae</taxon>
        <taxon>Granulicella</taxon>
    </lineage>
</organism>
<reference evidence="1 2" key="1">
    <citation type="submission" date="2018-11" db="EMBL/GenBank/DDBJ databases">
        <authorList>
            <person name="Mardanov A.V."/>
            <person name="Ravin N.V."/>
            <person name="Dedysh S.N."/>
        </authorList>
    </citation>
    <scope>NUCLEOTIDE SEQUENCE [LARGE SCALE GENOMIC DNA]</scope>
    <source>
        <strain evidence="1 2">AF10</strain>
    </source>
</reference>
<evidence type="ECO:0000313" key="1">
    <source>
        <dbReference type="EMBL" id="RXH56267.1"/>
    </source>
</evidence>
<dbReference type="EMBL" id="RDSM01000002">
    <property type="protein sequence ID" value="RXH56267.1"/>
    <property type="molecule type" value="Genomic_DNA"/>
</dbReference>
<dbReference type="Proteomes" id="UP000289437">
    <property type="component" value="Unassembled WGS sequence"/>
</dbReference>
<accession>A0A4Q0SZF6</accession>
<proteinExistence type="predicted"/>
<reference evidence="2" key="2">
    <citation type="submission" date="2019-02" db="EMBL/GenBank/DDBJ databases">
        <title>Granulicella sibirica sp. nov., a psychrotolerant acidobacterium isolated from an organic soil layer in forested tundra, West Siberia.</title>
        <authorList>
            <person name="Oshkin I.Y."/>
            <person name="Kulichevskaya I.S."/>
            <person name="Rijpstra W.I.C."/>
            <person name="Sinninghe Damste J.S."/>
            <person name="Rakitin A.L."/>
            <person name="Ravin N.V."/>
            <person name="Dedysh S.N."/>
        </authorList>
    </citation>
    <scope>NUCLEOTIDE SEQUENCE [LARGE SCALE GENOMIC DNA]</scope>
    <source>
        <strain evidence="2">AF10</strain>
    </source>
</reference>
<keyword evidence="2" id="KW-1185">Reference proteome</keyword>
<evidence type="ECO:0000313" key="2">
    <source>
        <dbReference type="Proteomes" id="UP000289437"/>
    </source>
</evidence>
<gene>
    <name evidence="1" type="ORF">GRAN_3124</name>
</gene>
<protein>
    <submittedName>
        <fullName evidence="1">Uncharacterized protein</fullName>
    </submittedName>
</protein>
<comment type="caution">
    <text evidence="1">The sequence shown here is derived from an EMBL/GenBank/DDBJ whole genome shotgun (WGS) entry which is preliminary data.</text>
</comment>